<dbReference type="AlphaFoldDB" id="A0A4P7VRK7"/>
<dbReference type="OrthoDB" id="9770347at2"/>
<name>A0A4P7VRK7_9BACT</name>
<dbReference type="EMBL" id="CP039393">
    <property type="protein sequence ID" value="QCD36991.1"/>
    <property type="molecule type" value="Genomic_DNA"/>
</dbReference>
<keyword evidence="2" id="KW-1185">Reference proteome</keyword>
<dbReference type="Pfam" id="PF13440">
    <property type="entry name" value="Polysacc_synt_3"/>
    <property type="match status" value="1"/>
</dbReference>
<sequence length="59" mass="6527">MTETQFGFGSKLAISGIIDTIYQNVCLIVIGKVFRTADLGYYTHAHQFAQFPGTWGQGK</sequence>
<dbReference type="KEGG" id="mgod:E7746_00680"/>
<protein>
    <submittedName>
        <fullName evidence="1">Uncharacterized protein</fullName>
    </submittedName>
</protein>
<organism evidence="1 2">
    <name type="scientific">Muribaculum gordoncarteri</name>
    <dbReference type="NCBI Taxonomy" id="2530390"/>
    <lineage>
        <taxon>Bacteria</taxon>
        <taxon>Pseudomonadati</taxon>
        <taxon>Bacteroidota</taxon>
        <taxon>Bacteroidia</taxon>
        <taxon>Bacteroidales</taxon>
        <taxon>Muribaculaceae</taxon>
        <taxon>Muribaculum</taxon>
    </lineage>
</organism>
<gene>
    <name evidence="1" type="ORF">E7746_00680</name>
</gene>
<accession>A0A4P7VRK7</accession>
<proteinExistence type="predicted"/>
<evidence type="ECO:0000313" key="1">
    <source>
        <dbReference type="EMBL" id="QCD36991.1"/>
    </source>
</evidence>
<evidence type="ECO:0000313" key="2">
    <source>
        <dbReference type="Proteomes" id="UP000297031"/>
    </source>
</evidence>
<dbReference type="Proteomes" id="UP000297031">
    <property type="component" value="Chromosome"/>
</dbReference>
<reference evidence="1 2" key="1">
    <citation type="submission" date="2019-02" db="EMBL/GenBank/DDBJ databases">
        <title>Isolation and identification of novel species under the genus Muribaculum.</title>
        <authorList>
            <person name="Miyake S."/>
            <person name="Ding Y."/>
            <person name="Low A."/>
            <person name="Soh M."/>
            <person name="Seedorf H."/>
        </authorList>
    </citation>
    <scope>NUCLEOTIDE SEQUENCE [LARGE SCALE GENOMIC DNA]</scope>
    <source>
        <strain evidence="1 2">TLL-A4</strain>
    </source>
</reference>